<keyword evidence="4" id="KW-1185">Reference proteome</keyword>
<proteinExistence type="predicted"/>
<name>A0A1I2C2T9_9GAMM</name>
<dbReference type="SUPFAM" id="SSF55874">
    <property type="entry name" value="ATPase domain of HSP90 chaperone/DNA topoisomerase II/histidine kinase"/>
    <property type="match status" value="1"/>
</dbReference>
<keyword evidence="1" id="KW-0812">Transmembrane</keyword>
<gene>
    <name evidence="3" type="ORF">SAMN02799615_01342</name>
</gene>
<dbReference type="Pfam" id="PF06580">
    <property type="entry name" value="His_kinase"/>
    <property type="match status" value="1"/>
</dbReference>
<keyword evidence="1" id="KW-0472">Membrane</keyword>
<feature type="transmembrane region" description="Helical" evidence="1">
    <location>
        <begin position="71"/>
        <end position="95"/>
    </location>
</feature>
<keyword evidence="3" id="KW-0808">Transferase</keyword>
<dbReference type="PANTHER" id="PTHR34220">
    <property type="entry name" value="SENSOR HISTIDINE KINASE YPDA"/>
    <property type="match status" value="1"/>
</dbReference>
<reference evidence="4" key="1">
    <citation type="submission" date="2016-10" db="EMBL/GenBank/DDBJ databases">
        <authorList>
            <person name="Varghese N."/>
            <person name="Submissions S."/>
        </authorList>
    </citation>
    <scope>NUCLEOTIDE SEQUENCE [LARGE SCALE GENOMIC DNA]</scope>
    <source>
        <strain evidence="4">UNC178MFTsu3.1</strain>
    </source>
</reference>
<dbReference type="PANTHER" id="PTHR34220:SF7">
    <property type="entry name" value="SENSOR HISTIDINE KINASE YPDA"/>
    <property type="match status" value="1"/>
</dbReference>
<dbReference type="InterPro" id="IPR036890">
    <property type="entry name" value="HATPase_C_sf"/>
</dbReference>
<feature type="domain" description="Signal transduction histidine kinase internal region" evidence="2">
    <location>
        <begin position="155"/>
        <end position="232"/>
    </location>
</feature>
<feature type="transmembrane region" description="Helical" evidence="1">
    <location>
        <begin position="115"/>
        <end position="134"/>
    </location>
</feature>
<organism evidence="3 4">
    <name type="scientific">Dyella marensis</name>
    <dbReference type="NCBI Taxonomy" id="500610"/>
    <lineage>
        <taxon>Bacteria</taxon>
        <taxon>Pseudomonadati</taxon>
        <taxon>Pseudomonadota</taxon>
        <taxon>Gammaproteobacteria</taxon>
        <taxon>Lysobacterales</taxon>
        <taxon>Rhodanobacteraceae</taxon>
        <taxon>Dyella</taxon>
    </lineage>
</organism>
<dbReference type="InterPro" id="IPR050640">
    <property type="entry name" value="Bact_2-comp_sensor_kinase"/>
</dbReference>
<feature type="transmembrane region" description="Helical" evidence="1">
    <location>
        <begin position="37"/>
        <end position="59"/>
    </location>
</feature>
<dbReference type="GO" id="GO:0000155">
    <property type="term" value="F:phosphorelay sensor kinase activity"/>
    <property type="evidence" value="ECO:0007669"/>
    <property type="project" value="InterPro"/>
</dbReference>
<evidence type="ECO:0000313" key="4">
    <source>
        <dbReference type="Proteomes" id="UP000199477"/>
    </source>
</evidence>
<dbReference type="RefSeq" id="WP_035323746.1">
    <property type="nucleotide sequence ID" value="NZ_FONH01000003.1"/>
</dbReference>
<evidence type="ECO:0000259" key="2">
    <source>
        <dbReference type="Pfam" id="PF06580"/>
    </source>
</evidence>
<dbReference type="GO" id="GO:0016020">
    <property type="term" value="C:membrane"/>
    <property type="evidence" value="ECO:0007669"/>
    <property type="project" value="InterPro"/>
</dbReference>
<keyword evidence="1" id="KW-1133">Transmembrane helix</keyword>
<dbReference type="AlphaFoldDB" id="A0A1I2C2T9"/>
<dbReference type="Gene3D" id="3.30.565.10">
    <property type="entry name" value="Histidine kinase-like ATPase, C-terminal domain"/>
    <property type="match status" value="1"/>
</dbReference>
<keyword evidence="3" id="KW-0418">Kinase</keyword>
<dbReference type="Proteomes" id="UP000199477">
    <property type="component" value="Unassembled WGS sequence"/>
</dbReference>
<evidence type="ECO:0000256" key="1">
    <source>
        <dbReference type="SAM" id="Phobius"/>
    </source>
</evidence>
<sequence length="351" mass="39951">MRFWRYLAAWSVPAVLFAIQGYSMDAMRGHTWNASDYIRWAMVQWYTLAVLAPGVFALARRFTVDSTAQWRYLPVYVAGSLVFSACAVLIGAMLGNLLEPGHPPFDDQLQQFIDKYVFIDFFIYWVLVVGWHALRFFREKDRRADQLQALLAQSRLQVLKMQLQPHFLFNTLHAITTLIREEPEVAEDMLLRLSELLRVYLDEDRHEIALARELELLDLYLGIQRVRFKDRLDARVDAAVSALGGAVPGLILQPLVENAIHHGVGRHAGSDTVEVFAHRDTDHLYLEVRNRNGTLEVTPDEAFTRGIGLSNTRLRLKELYGDAASVYIDALSPRGVTCRLRLPFRALGAAA</sequence>
<dbReference type="EMBL" id="FONH01000003">
    <property type="protein sequence ID" value="SFE62649.1"/>
    <property type="molecule type" value="Genomic_DNA"/>
</dbReference>
<protein>
    <submittedName>
        <fullName evidence="3">Histidine kinase</fullName>
    </submittedName>
</protein>
<evidence type="ECO:0000313" key="3">
    <source>
        <dbReference type="EMBL" id="SFE62649.1"/>
    </source>
</evidence>
<dbReference type="InterPro" id="IPR010559">
    <property type="entry name" value="Sig_transdc_His_kin_internal"/>
</dbReference>
<dbReference type="STRING" id="500610.SAMN02799615_01342"/>
<accession>A0A1I2C2T9</accession>